<gene>
    <name evidence="3" type="ORF">M0R45_036216</name>
</gene>
<evidence type="ECO:0000256" key="1">
    <source>
        <dbReference type="SAM" id="MobiDB-lite"/>
    </source>
</evidence>
<accession>A0AAW1VZN7</accession>
<proteinExistence type="predicted"/>
<keyword evidence="4" id="KW-1185">Reference proteome</keyword>
<feature type="compositionally biased region" description="Polar residues" evidence="1">
    <location>
        <begin position="43"/>
        <end position="56"/>
    </location>
</feature>
<reference evidence="3 4" key="1">
    <citation type="journal article" date="2023" name="G3 (Bethesda)">
        <title>A chromosome-length genome assembly and annotation of blackberry (Rubus argutus, cv. 'Hillquist').</title>
        <authorList>
            <person name="Bruna T."/>
            <person name="Aryal R."/>
            <person name="Dudchenko O."/>
            <person name="Sargent D.J."/>
            <person name="Mead D."/>
            <person name="Buti M."/>
            <person name="Cavallini A."/>
            <person name="Hytonen T."/>
            <person name="Andres J."/>
            <person name="Pham M."/>
            <person name="Weisz D."/>
            <person name="Mascagni F."/>
            <person name="Usai G."/>
            <person name="Natali L."/>
            <person name="Bassil N."/>
            <person name="Fernandez G.E."/>
            <person name="Lomsadze A."/>
            <person name="Armour M."/>
            <person name="Olukolu B."/>
            <person name="Poorten T."/>
            <person name="Britton C."/>
            <person name="Davik J."/>
            <person name="Ashrafi H."/>
            <person name="Aiden E.L."/>
            <person name="Borodovsky M."/>
            <person name="Worthington M."/>
        </authorList>
    </citation>
    <scope>NUCLEOTIDE SEQUENCE [LARGE SCALE GENOMIC DNA]</scope>
    <source>
        <strain evidence="3">PI 553951</strain>
    </source>
</reference>
<sequence>MLSVAAIASTLHLISAREPMTCCCSDSVHTTTVDLLHRPKASKPSSSPLQSATQANPPHRHCPIKSPAEFPDSVTTMSSVPRSAFVLFTKVCPATTIHSP</sequence>
<dbReference type="Proteomes" id="UP001457282">
    <property type="component" value="Unassembled WGS sequence"/>
</dbReference>
<feature type="region of interest" description="Disordered" evidence="1">
    <location>
        <begin position="38"/>
        <end position="63"/>
    </location>
</feature>
<name>A0AAW1VZN7_RUBAR</name>
<organism evidence="3 4">
    <name type="scientific">Rubus argutus</name>
    <name type="common">Southern blackberry</name>
    <dbReference type="NCBI Taxonomy" id="59490"/>
    <lineage>
        <taxon>Eukaryota</taxon>
        <taxon>Viridiplantae</taxon>
        <taxon>Streptophyta</taxon>
        <taxon>Embryophyta</taxon>
        <taxon>Tracheophyta</taxon>
        <taxon>Spermatophyta</taxon>
        <taxon>Magnoliopsida</taxon>
        <taxon>eudicotyledons</taxon>
        <taxon>Gunneridae</taxon>
        <taxon>Pentapetalae</taxon>
        <taxon>rosids</taxon>
        <taxon>fabids</taxon>
        <taxon>Rosales</taxon>
        <taxon>Rosaceae</taxon>
        <taxon>Rosoideae</taxon>
        <taxon>Rosoideae incertae sedis</taxon>
        <taxon>Rubus</taxon>
    </lineage>
</organism>
<evidence type="ECO:0000313" key="3">
    <source>
        <dbReference type="EMBL" id="KAK9912349.1"/>
    </source>
</evidence>
<protein>
    <recommendedName>
        <fullName evidence="5">Secreted protein</fullName>
    </recommendedName>
</protein>
<evidence type="ECO:0008006" key="5">
    <source>
        <dbReference type="Google" id="ProtNLM"/>
    </source>
</evidence>
<dbReference type="AlphaFoldDB" id="A0AAW1VZN7"/>
<evidence type="ECO:0000313" key="4">
    <source>
        <dbReference type="Proteomes" id="UP001457282"/>
    </source>
</evidence>
<evidence type="ECO:0000256" key="2">
    <source>
        <dbReference type="SAM" id="SignalP"/>
    </source>
</evidence>
<feature type="chain" id="PRO_5043620923" description="Secreted protein" evidence="2">
    <location>
        <begin position="17"/>
        <end position="100"/>
    </location>
</feature>
<feature type="signal peptide" evidence="2">
    <location>
        <begin position="1"/>
        <end position="16"/>
    </location>
</feature>
<comment type="caution">
    <text evidence="3">The sequence shown here is derived from an EMBL/GenBank/DDBJ whole genome shotgun (WGS) entry which is preliminary data.</text>
</comment>
<keyword evidence="2" id="KW-0732">Signal</keyword>
<dbReference type="EMBL" id="JBEDUW010000007">
    <property type="protein sequence ID" value="KAK9912349.1"/>
    <property type="molecule type" value="Genomic_DNA"/>
</dbReference>